<sequence>MKQSFTATAILALLGFGTAAQAHQIWLEQPAGQNAVIRFGEFGDNLREASPGLLDKFPKPTATLVSAKGEKAADGSKTAGGFTLPFKAGKGEAIVAEEAAYPLNTRKQGEKDMTSWYHPAARLITGFAPQEPKLAFDIVPAGKPGEFKLFFKGKAMPKAKVALVTQSGWMKEGYTDADGLVKFEMPWKGTYVAEASHTDRTPGERPGAGGAEKYDTVSYVTTLTYVKADGVAAVPAGPVATPNK</sequence>
<dbReference type="RefSeq" id="WP_140842466.1">
    <property type="nucleotide sequence ID" value="NZ_RCZI01000003.1"/>
</dbReference>
<reference evidence="2 3" key="1">
    <citation type="journal article" date="2019" name="Environ. Microbiol.">
        <title>Species interactions and distinct microbial communities in high Arctic permafrost affected cryosols are associated with the CH4 and CO2 gas fluxes.</title>
        <authorList>
            <person name="Altshuler I."/>
            <person name="Hamel J."/>
            <person name="Turney S."/>
            <person name="Magnuson E."/>
            <person name="Levesque R."/>
            <person name="Greer C."/>
            <person name="Whyte L.G."/>
        </authorList>
    </citation>
    <scope>NUCLEOTIDE SEQUENCE [LARGE SCALE GENOMIC DNA]</scope>
    <source>
        <strain evidence="2 3">S06.C</strain>
    </source>
</reference>
<organism evidence="2 3">
    <name type="scientific">Variovorax guangxiensis</name>
    <dbReference type="NCBI Taxonomy" id="1775474"/>
    <lineage>
        <taxon>Bacteria</taxon>
        <taxon>Pseudomonadati</taxon>
        <taxon>Pseudomonadota</taxon>
        <taxon>Betaproteobacteria</taxon>
        <taxon>Burkholderiales</taxon>
        <taxon>Comamonadaceae</taxon>
        <taxon>Variovorax</taxon>
    </lineage>
</organism>
<evidence type="ECO:0000256" key="1">
    <source>
        <dbReference type="SAM" id="SignalP"/>
    </source>
</evidence>
<dbReference type="Proteomes" id="UP000319212">
    <property type="component" value="Unassembled WGS sequence"/>
</dbReference>
<dbReference type="InterPro" id="IPR019613">
    <property type="entry name" value="DUF4198"/>
</dbReference>
<evidence type="ECO:0000313" key="2">
    <source>
        <dbReference type="EMBL" id="TPG27667.1"/>
    </source>
</evidence>
<comment type="caution">
    <text evidence="2">The sequence shown here is derived from an EMBL/GenBank/DDBJ whole genome shotgun (WGS) entry which is preliminary data.</text>
</comment>
<accession>A0A502DQL2</accession>
<dbReference type="AlphaFoldDB" id="A0A502DQL2"/>
<feature type="chain" id="PRO_5021414014" evidence="1">
    <location>
        <begin position="23"/>
        <end position="244"/>
    </location>
</feature>
<evidence type="ECO:0000313" key="3">
    <source>
        <dbReference type="Proteomes" id="UP000319212"/>
    </source>
</evidence>
<dbReference type="EMBL" id="RCZI01000003">
    <property type="protein sequence ID" value="TPG27667.1"/>
    <property type="molecule type" value="Genomic_DNA"/>
</dbReference>
<keyword evidence="1" id="KW-0732">Signal</keyword>
<dbReference type="OrthoDB" id="8911471at2"/>
<protein>
    <submittedName>
        <fullName evidence="2">Cobalt ABC transporter substrate-binding protein</fullName>
    </submittedName>
</protein>
<gene>
    <name evidence="2" type="ORF">EAH82_12945</name>
</gene>
<name>A0A502DQL2_9BURK</name>
<feature type="signal peptide" evidence="1">
    <location>
        <begin position="1"/>
        <end position="22"/>
    </location>
</feature>
<proteinExistence type="predicted"/>
<dbReference type="Pfam" id="PF10670">
    <property type="entry name" value="DUF4198"/>
    <property type="match status" value="1"/>
</dbReference>